<dbReference type="EMBL" id="BX569690">
    <property type="protein sequence ID" value="CAE07101.1"/>
    <property type="molecule type" value="Genomic_DNA"/>
</dbReference>
<reference evidence="2 3" key="1">
    <citation type="journal article" date="2003" name="Nature">
        <title>The genome of a motile marine Synechococcus.</title>
        <authorList>
            <person name="Palenik B."/>
            <person name="Brahamsha B."/>
            <person name="Larimer F."/>
            <person name="Land M."/>
            <person name="Hauser L."/>
            <person name="Chain P."/>
            <person name="Lamerdin J."/>
            <person name="Regala W."/>
            <person name="Allen E.A."/>
            <person name="McCarren J."/>
            <person name="Paulsen I."/>
            <person name="Dufresne A."/>
            <person name="Partensky F."/>
            <person name="Webb E."/>
            <person name="Waterbury J."/>
        </authorList>
    </citation>
    <scope>NUCLEOTIDE SEQUENCE [LARGE SCALE GENOMIC DNA]</scope>
    <source>
        <strain evidence="2 3">WH8102</strain>
    </source>
</reference>
<dbReference type="HOGENOM" id="CLU_107996_0_0_3"/>
<gene>
    <name evidence="2" type="ordered locus">SYNW0586</name>
</gene>
<feature type="domain" description="Metallo-beta-lactamase" evidence="1">
    <location>
        <begin position="87"/>
        <end position="179"/>
    </location>
</feature>
<dbReference type="InterPro" id="IPR001279">
    <property type="entry name" value="Metallo-B-lactamas"/>
</dbReference>
<protein>
    <recommendedName>
        <fullName evidence="1">Metallo-beta-lactamase domain-containing protein</fullName>
    </recommendedName>
</protein>
<organism evidence="2 3">
    <name type="scientific">Parasynechococcus marenigrum (strain WH8102)</name>
    <dbReference type="NCBI Taxonomy" id="84588"/>
    <lineage>
        <taxon>Bacteria</taxon>
        <taxon>Bacillati</taxon>
        <taxon>Cyanobacteriota</taxon>
        <taxon>Cyanophyceae</taxon>
        <taxon>Synechococcales</taxon>
        <taxon>Prochlorococcaceae</taxon>
        <taxon>Parasynechococcus</taxon>
        <taxon>Parasynechococcus marenigrum</taxon>
    </lineage>
</organism>
<evidence type="ECO:0000313" key="3">
    <source>
        <dbReference type="Proteomes" id="UP000001422"/>
    </source>
</evidence>
<evidence type="ECO:0000259" key="1">
    <source>
        <dbReference type="Pfam" id="PF00753"/>
    </source>
</evidence>
<dbReference type="RefSeq" id="WP_011127453.1">
    <property type="nucleotide sequence ID" value="NC_005070.1"/>
</dbReference>
<dbReference type="KEGG" id="syw:SYNW0586"/>
<evidence type="ECO:0000313" key="2">
    <source>
        <dbReference type="EMBL" id="CAE07101.1"/>
    </source>
</evidence>
<dbReference type="InterPro" id="IPR036866">
    <property type="entry name" value="RibonucZ/Hydroxyglut_hydro"/>
</dbReference>
<dbReference type="SUPFAM" id="SSF56281">
    <property type="entry name" value="Metallo-hydrolase/oxidoreductase"/>
    <property type="match status" value="1"/>
</dbReference>
<keyword evidence="3" id="KW-1185">Reference proteome</keyword>
<dbReference type="AlphaFoldDB" id="Q7U8N0"/>
<dbReference type="Proteomes" id="UP000001422">
    <property type="component" value="Chromosome"/>
</dbReference>
<dbReference type="Gene3D" id="3.60.15.10">
    <property type="entry name" value="Ribonuclease Z/Hydroxyacylglutathione hydrolase-like"/>
    <property type="match status" value="1"/>
</dbReference>
<dbReference type="Pfam" id="PF00753">
    <property type="entry name" value="Lactamase_B"/>
    <property type="match status" value="1"/>
</dbReference>
<sequence length="218" mass="24148">MTMTTALEPGRPPQQLRDDLWLFPPNRDCQGGSAWWLEATPEPVLIDCPLLTEATLKALRDLAGSRTPRILLTSREGHGRLRRLQERFGWPVLVQEQEAYLLPNVAPLHTFADEHITSSGLRLLWTAGPTPGSCVVHAPHADLLFCGRLLTPLGPGRLGPLRHGRTFHWPRQLESLRRVRGWIPSDAFPQLASGAGLGALRGERLVPFSGWSEAVQSS</sequence>
<accession>Q7U8N0</accession>
<name>Q7U8N0_PARMW</name>
<dbReference type="eggNOG" id="COG0491">
    <property type="taxonomic scope" value="Bacteria"/>
</dbReference>
<proteinExistence type="predicted"/>
<dbReference type="STRING" id="84588.SYNW0586"/>